<sequence>MTTDTAGKNWKHITRHIEINCWLGAALTDVSVGAGAFGKHLR</sequence>
<proteinExistence type="predicted"/>
<protein>
    <submittedName>
        <fullName evidence="1">Uncharacterized protein</fullName>
    </submittedName>
</protein>
<dbReference type="RefSeq" id="WP_341838800.1">
    <property type="nucleotide sequence ID" value="NZ_CP149792.1"/>
</dbReference>
<gene>
    <name evidence="1" type="ORF">WJU22_13975</name>
</gene>
<evidence type="ECO:0000313" key="2">
    <source>
        <dbReference type="Proteomes" id="UP001449657"/>
    </source>
</evidence>
<organism evidence="1 2">
    <name type="scientific">Chitinophaga caseinilytica</name>
    <dbReference type="NCBI Taxonomy" id="2267521"/>
    <lineage>
        <taxon>Bacteria</taxon>
        <taxon>Pseudomonadati</taxon>
        <taxon>Bacteroidota</taxon>
        <taxon>Chitinophagia</taxon>
        <taxon>Chitinophagales</taxon>
        <taxon>Chitinophagaceae</taxon>
        <taxon>Chitinophaga</taxon>
    </lineage>
</organism>
<evidence type="ECO:0000313" key="1">
    <source>
        <dbReference type="EMBL" id="WZN44006.1"/>
    </source>
</evidence>
<accession>A0ABZ2Z006</accession>
<dbReference type="Proteomes" id="UP001449657">
    <property type="component" value="Chromosome"/>
</dbReference>
<dbReference type="EMBL" id="CP150096">
    <property type="protein sequence ID" value="WZN44006.1"/>
    <property type="molecule type" value="Genomic_DNA"/>
</dbReference>
<reference evidence="1 2" key="1">
    <citation type="submission" date="2024-03" db="EMBL/GenBank/DDBJ databases">
        <title>Chitinophaga caseinilytica sp. nov., a casein hydrolysing bacterium isolated from forest soil.</title>
        <authorList>
            <person name="Lee D.S."/>
            <person name="Han D.M."/>
            <person name="Baek J.H."/>
            <person name="Choi D.G."/>
            <person name="Jeon J.H."/>
            <person name="Jeon C.O."/>
        </authorList>
    </citation>
    <scope>NUCLEOTIDE SEQUENCE [LARGE SCALE GENOMIC DNA]</scope>
    <source>
        <strain evidence="1 2">KACC 19118</strain>
    </source>
</reference>
<name>A0ABZ2Z006_9BACT</name>
<keyword evidence="2" id="KW-1185">Reference proteome</keyword>